<accession>A0A9X6KIJ0</accession>
<name>A0A9X6KIJ0_BACTU</name>
<proteinExistence type="predicted"/>
<dbReference type="EMBL" id="NFEN01000251">
    <property type="protein sequence ID" value="OUA13346.1"/>
    <property type="molecule type" value="Genomic_DNA"/>
</dbReference>
<reference evidence="1 2" key="1">
    <citation type="submission" date="2016-10" db="EMBL/GenBank/DDBJ databases">
        <title>Comparative genomics of Bacillus thuringiensis reveals a path to pathogens against multiple invertebrate hosts.</title>
        <authorList>
            <person name="Zheng J."/>
            <person name="Gao Q."/>
            <person name="Liu H."/>
            <person name="Peng D."/>
            <person name="Ruan L."/>
            <person name="Sun M."/>
        </authorList>
    </citation>
    <scope>NUCLEOTIDE SEQUENCE [LARGE SCALE GENOMIC DNA]</scope>
    <source>
        <strain evidence="1">I13</strain>
    </source>
</reference>
<comment type="caution">
    <text evidence="1">The sequence shown here is derived from an EMBL/GenBank/DDBJ whole genome shotgun (WGS) entry which is preliminary data.</text>
</comment>
<organism evidence="1 2">
    <name type="scientific">Bacillus thuringiensis</name>
    <dbReference type="NCBI Taxonomy" id="1428"/>
    <lineage>
        <taxon>Bacteria</taxon>
        <taxon>Bacillati</taxon>
        <taxon>Bacillota</taxon>
        <taxon>Bacilli</taxon>
        <taxon>Bacillales</taxon>
        <taxon>Bacillaceae</taxon>
        <taxon>Bacillus</taxon>
        <taxon>Bacillus cereus group</taxon>
    </lineage>
</organism>
<evidence type="ECO:0000313" key="1">
    <source>
        <dbReference type="EMBL" id="OUA13346.1"/>
    </source>
</evidence>
<protein>
    <submittedName>
        <fullName evidence="1">Uncharacterized protein</fullName>
    </submittedName>
</protein>
<sequence length="87" mass="10223">MEAACVVLSGGNIVKYDIEERPECSKLIKTLYRRSMGHEGPNLYYWCYLKRVKKKRKCTCKNKNPSTLSRDLEKKICCNCRFHNNNC</sequence>
<evidence type="ECO:0000313" key="2">
    <source>
        <dbReference type="Proteomes" id="UP000195077"/>
    </source>
</evidence>
<gene>
    <name evidence="1" type="ORF">BK775_37080</name>
</gene>
<dbReference type="AlphaFoldDB" id="A0A9X6KIJ0"/>
<dbReference type="Proteomes" id="UP000195077">
    <property type="component" value="Unassembled WGS sequence"/>
</dbReference>